<feature type="compositionally biased region" description="Acidic residues" evidence="1">
    <location>
        <begin position="548"/>
        <end position="577"/>
    </location>
</feature>
<feature type="compositionally biased region" description="Polar residues" evidence="1">
    <location>
        <begin position="982"/>
        <end position="995"/>
    </location>
</feature>
<feature type="chain" id="PRO_5034743857" evidence="2">
    <location>
        <begin position="17"/>
        <end position="1016"/>
    </location>
</feature>
<sequence length="1016" mass="103092">MCNLFLVLLLACAAWAAPGGYGYGPSMSAGYGAPPSMSAGYGSGPSRPGIITHLQPVVLREDLDLSGENKVEVKLNADDEVKTLAQVEVKSEVDDAVDSGAQVETKQEVEDAVVVHAKAGGQLEAEQAEGSLAEVGGELETGNTGDEHVKVEGKFEGGDAGEARAKVEEVSGPEISVKESGDGGKKGTSVAVKLSNDDSAIGEAEIASKDCGSGEVRRLDGKCVVPNINRLTYLYQAPSFAYKKPAPAKIPNPEVDLSMVFVRVPSAIIDRDPLVIPPPQQKTAVYLLRQHHAVTSPKIVELPFKNQDPEVYFVNYNEGDNLDLPGGIDLSTALKSSLLQGTVIGDGIGGGATVRTAVVESNVASGGGIVADVGEDDGATLSLANGGGDGVGHGGGGDGGGDGGNGDVGGGDEAQPEVSEVRILEGGAVAGAPAEAAEVAAIRIASAASEGDGADAEGAVIKEVEAEGKAAEAVGEVELRSGDGGDGGDLKSGDGGKSGDEGVNGAEGGAGGGEPGDVEAKISDGGKDSKKDGGNGGKDEGVKGNEGGEGEEEGGEAEGEGGEGEGEGGEEGEEEGEEKGGEGKKEKNGKKKEGDGEAEGESGKGKSLLSGPRMSNEIIKGTPLILDQKTRSEKPVLDLAAASSPTGKRGTAEIVRVQPVGFGQSSNVQGQIFPSTITRLGGGTSLAGLISGLGGGSSQSNFGGGSSFRFLQQSALGGREFSRGNVRVSSLQPNSQSLFGLAPSVLGPFTGATRPQFGAQLGKSVGKSSQGFLGSRINVGNIGKSLSPASSFQLAFNPNVAQASRAFGQNAGRSLDASNILLGESRQPSPAQFQSTEQNDLEGRAKPAKFLGSATLVQKPEVSLSAQSLPEPEFRQTIPGPVSSAQTIQVSPKSQSNSLARASQRQPSSALSSRSQRVLINSGPRQTTGALSSSQRFASSSGKSSSAISLNQKVSSNSGKSLSSSRSSFQKAHGRKSETVDSTRSIGKSLSSDSPRFTVVPVRKSKSKKAQFRARS</sequence>
<feature type="compositionally biased region" description="Basic and acidic residues" evidence="1">
    <location>
        <begin position="477"/>
        <end position="500"/>
    </location>
</feature>
<organism evidence="4 5">
    <name type="scientific">Hyalella azteca</name>
    <name type="common">Amphipod</name>
    <dbReference type="NCBI Taxonomy" id="294128"/>
    <lineage>
        <taxon>Eukaryota</taxon>
        <taxon>Metazoa</taxon>
        <taxon>Ecdysozoa</taxon>
        <taxon>Arthropoda</taxon>
        <taxon>Crustacea</taxon>
        <taxon>Multicrustacea</taxon>
        <taxon>Malacostraca</taxon>
        <taxon>Eumalacostraca</taxon>
        <taxon>Peracarida</taxon>
        <taxon>Amphipoda</taxon>
        <taxon>Senticaudata</taxon>
        <taxon>Talitrida</taxon>
        <taxon>Talitroidea</taxon>
        <taxon>Hyalellidae</taxon>
        <taxon>Hyalella</taxon>
    </lineage>
</organism>
<feature type="compositionally biased region" description="Gly residues" evidence="1">
    <location>
        <begin position="505"/>
        <end position="515"/>
    </location>
</feature>
<dbReference type="AlphaFoldDB" id="A0A8B7PMU4"/>
<feature type="compositionally biased region" description="Basic and acidic residues" evidence="1">
    <location>
        <begin position="518"/>
        <end position="543"/>
    </location>
</feature>
<keyword evidence="4" id="KW-1185">Reference proteome</keyword>
<feature type="compositionally biased region" description="Low complexity" evidence="1">
    <location>
        <begin position="930"/>
        <end position="968"/>
    </location>
</feature>
<name>A0A8B7PMU4_HYAAZ</name>
<evidence type="ECO:0000256" key="2">
    <source>
        <dbReference type="SAM" id="SignalP"/>
    </source>
</evidence>
<dbReference type="SMART" id="SM00690">
    <property type="entry name" value="DM5"/>
    <property type="match status" value="1"/>
</dbReference>
<feature type="compositionally biased region" description="Gly residues" evidence="1">
    <location>
        <begin position="385"/>
        <end position="412"/>
    </location>
</feature>
<feature type="region of interest" description="Disordered" evidence="1">
    <location>
        <begin position="468"/>
        <end position="616"/>
    </location>
</feature>
<protein>
    <submittedName>
        <fullName evidence="5">Hornerin isoform X2</fullName>
    </submittedName>
</protein>
<dbReference type="RefSeq" id="XP_018027514.1">
    <property type="nucleotide sequence ID" value="XM_018172025.1"/>
</dbReference>
<feature type="region of interest" description="Disordered" evidence="1">
    <location>
        <begin position="865"/>
        <end position="1016"/>
    </location>
</feature>
<accession>A0A8B7PMU4</accession>
<feature type="domain" description="DUF243" evidence="3">
    <location>
        <begin position="226"/>
        <end position="319"/>
    </location>
</feature>
<evidence type="ECO:0000313" key="5">
    <source>
        <dbReference type="RefSeq" id="XP_018027514.1"/>
    </source>
</evidence>
<gene>
    <name evidence="5" type="primary">LOC108682785</name>
</gene>
<proteinExistence type="predicted"/>
<dbReference type="GeneID" id="108682785"/>
<feature type="compositionally biased region" description="Basic and acidic residues" evidence="1">
    <location>
        <begin position="578"/>
        <end position="595"/>
    </location>
</feature>
<feature type="compositionally biased region" description="Polar residues" evidence="1">
    <location>
        <begin position="883"/>
        <end position="929"/>
    </location>
</feature>
<feature type="compositionally biased region" description="Basic residues" evidence="1">
    <location>
        <begin position="1003"/>
        <end position="1016"/>
    </location>
</feature>
<dbReference type="InterPro" id="IPR004145">
    <property type="entry name" value="DUF243"/>
</dbReference>
<evidence type="ECO:0000259" key="3">
    <source>
        <dbReference type="SMART" id="SM00690"/>
    </source>
</evidence>
<evidence type="ECO:0000313" key="4">
    <source>
        <dbReference type="Proteomes" id="UP000694843"/>
    </source>
</evidence>
<evidence type="ECO:0000256" key="1">
    <source>
        <dbReference type="SAM" id="MobiDB-lite"/>
    </source>
</evidence>
<keyword evidence="2" id="KW-0732">Signal</keyword>
<reference evidence="5" key="1">
    <citation type="submission" date="2025-08" db="UniProtKB">
        <authorList>
            <consortium name="RefSeq"/>
        </authorList>
    </citation>
    <scope>IDENTIFICATION</scope>
    <source>
        <tissue evidence="5">Whole organism</tissue>
    </source>
</reference>
<dbReference type="OrthoDB" id="6376010at2759"/>
<feature type="region of interest" description="Disordered" evidence="1">
    <location>
        <begin position="381"/>
        <end position="416"/>
    </location>
</feature>
<feature type="signal peptide" evidence="2">
    <location>
        <begin position="1"/>
        <end position="16"/>
    </location>
</feature>
<dbReference type="Proteomes" id="UP000694843">
    <property type="component" value="Unplaced"/>
</dbReference>